<dbReference type="Pfam" id="PF00078">
    <property type="entry name" value="RVT_1"/>
    <property type="match status" value="1"/>
</dbReference>
<feature type="domain" description="Reverse transcriptase RNase H-like" evidence="10">
    <location>
        <begin position="403"/>
        <end position="479"/>
    </location>
</feature>
<dbReference type="CDD" id="cd01647">
    <property type="entry name" value="RT_LTR"/>
    <property type="match status" value="1"/>
</dbReference>
<feature type="compositionally biased region" description="Polar residues" evidence="8">
    <location>
        <begin position="689"/>
        <end position="698"/>
    </location>
</feature>
<evidence type="ECO:0000256" key="1">
    <source>
        <dbReference type="ARBA" id="ARBA00012493"/>
    </source>
</evidence>
<dbReference type="Pfam" id="PF17917">
    <property type="entry name" value="RT_RNaseH"/>
    <property type="match status" value="1"/>
</dbReference>
<dbReference type="InterPro" id="IPR043128">
    <property type="entry name" value="Rev_trsase/Diguanyl_cyclase"/>
</dbReference>
<keyword evidence="7" id="KW-0695">RNA-directed DNA polymerase</keyword>
<dbReference type="PANTHER" id="PTHR37984:SF11">
    <property type="entry name" value="INTEGRASE CATALYTIC DOMAIN-CONTAINING PROTEIN"/>
    <property type="match status" value="1"/>
</dbReference>
<evidence type="ECO:0000259" key="9">
    <source>
        <dbReference type="Pfam" id="PF00078"/>
    </source>
</evidence>
<dbReference type="Proteomes" id="UP000507470">
    <property type="component" value="Unassembled WGS sequence"/>
</dbReference>
<proteinExistence type="predicted"/>
<evidence type="ECO:0000256" key="5">
    <source>
        <dbReference type="ARBA" id="ARBA00022759"/>
    </source>
</evidence>
<dbReference type="FunFam" id="3.10.10.10:FF:000003">
    <property type="entry name" value="Retrovirus-related Pol polyprotein from transposon 297-like Protein"/>
    <property type="match status" value="1"/>
</dbReference>
<keyword evidence="6" id="KW-0378">Hydrolase</keyword>
<dbReference type="Gene3D" id="3.10.10.10">
    <property type="entry name" value="HIV Type 1 Reverse Transcriptase, subunit A, domain 1"/>
    <property type="match status" value="2"/>
</dbReference>
<dbReference type="GO" id="GO:0003964">
    <property type="term" value="F:RNA-directed DNA polymerase activity"/>
    <property type="evidence" value="ECO:0007669"/>
    <property type="project" value="UniProtKB-KW"/>
</dbReference>
<feature type="region of interest" description="Disordered" evidence="8">
    <location>
        <begin position="680"/>
        <end position="711"/>
    </location>
</feature>
<evidence type="ECO:0000256" key="3">
    <source>
        <dbReference type="ARBA" id="ARBA00022695"/>
    </source>
</evidence>
<dbReference type="FunFam" id="3.30.70.270:FF:000003">
    <property type="entry name" value="Transposon Ty3-G Gag-Pol polyprotein"/>
    <property type="match status" value="1"/>
</dbReference>
<dbReference type="InterPro" id="IPR050951">
    <property type="entry name" value="Retrovirus_Pol_polyprotein"/>
</dbReference>
<dbReference type="EC" id="2.7.7.49" evidence="1"/>
<gene>
    <name evidence="11" type="ORF">MCOR_31390</name>
</gene>
<dbReference type="Gene3D" id="2.40.70.10">
    <property type="entry name" value="Acid Proteases"/>
    <property type="match status" value="1"/>
</dbReference>
<dbReference type="GO" id="GO:0004519">
    <property type="term" value="F:endonuclease activity"/>
    <property type="evidence" value="ECO:0007669"/>
    <property type="project" value="UniProtKB-KW"/>
</dbReference>
<reference evidence="11 12" key="1">
    <citation type="submission" date="2020-06" db="EMBL/GenBank/DDBJ databases">
        <authorList>
            <person name="Li R."/>
            <person name="Bekaert M."/>
        </authorList>
    </citation>
    <scope>NUCLEOTIDE SEQUENCE [LARGE SCALE GENOMIC DNA]</scope>
    <source>
        <strain evidence="12">wild</strain>
    </source>
</reference>
<keyword evidence="5" id="KW-0255">Endonuclease</keyword>
<evidence type="ECO:0000256" key="6">
    <source>
        <dbReference type="ARBA" id="ARBA00022801"/>
    </source>
</evidence>
<evidence type="ECO:0000313" key="11">
    <source>
        <dbReference type="EMBL" id="CAC5396886.1"/>
    </source>
</evidence>
<dbReference type="InterPro" id="IPR043502">
    <property type="entry name" value="DNA/RNA_pol_sf"/>
</dbReference>
<evidence type="ECO:0000256" key="4">
    <source>
        <dbReference type="ARBA" id="ARBA00022722"/>
    </source>
</evidence>
<dbReference type="PANTHER" id="PTHR37984">
    <property type="entry name" value="PROTEIN CBG26694"/>
    <property type="match status" value="1"/>
</dbReference>
<sequence length="711" mass="81379">MCRSKRNTNTKRSVNTLENSDFENNFECQSKIDSSSDDEYVFGLQTESTKGTVNSIKRDQPRICVKINESNINVLIDTGSSINVIDEDTYNRMKRKPKLIATKTKVFAYGSHQNLDFVGKFDTVIETRDKLTNATVYVSKGTSDNSADIEALNRNKHELLCEQYKDIFHGLGKLKDTQVKIHIDNTVKPIVQPHRRIPFHVRKQVEAELERLERLDIIERVHGPTPWVSPIVVAPKPKSPGEIRICVDMRLPNQAIQRERHITPTIDDLIVDLNGAKVFSKMDLLNGYHQRYKRLSFGVTSAAEIFQNTLSTALEGLYGVRNISDDIIVFGASQDEHDTRLAALFQRIHENGLTLNKKKCEFNKDSLEFYGHIFSSKGISADPRKVDAIRNTNIPADISEDGKVNAYASRALSDVEKRYSQTEREGLAIVWAIEHFHLYLYGHKFTLVTDHQPLEYIFNNPKSKPPARIQRWRLRLQTYDFDVKYKSGKSNAADYMSRHPNINEANRTDHYDVAEEFVNYISENAIPKAMTIEEIALESKADTNIQYVIKAVKSGRWENSYDNKTLDTFSRLKNELTIVNTDKGEILMHDNRIVIPHKLTDRVITLAIRRSSGNCANKTVTKGKSKTNKINFQPPYNSNPYKIVERNGTMLTAKRDDGHMITRNSSFYKQVKIPPTIVNSEKEQEQEEPSTQLRTSGRMNKAPAYLKDYVK</sequence>
<dbReference type="InterPro" id="IPR000477">
    <property type="entry name" value="RT_dom"/>
</dbReference>
<organism evidence="11 12">
    <name type="scientific">Mytilus coruscus</name>
    <name type="common">Sea mussel</name>
    <dbReference type="NCBI Taxonomy" id="42192"/>
    <lineage>
        <taxon>Eukaryota</taxon>
        <taxon>Metazoa</taxon>
        <taxon>Spiralia</taxon>
        <taxon>Lophotrochozoa</taxon>
        <taxon>Mollusca</taxon>
        <taxon>Bivalvia</taxon>
        <taxon>Autobranchia</taxon>
        <taxon>Pteriomorphia</taxon>
        <taxon>Mytilida</taxon>
        <taxon>Mytiloidea</taxon>
        <taxon>Mytilidae</taxon>
        <taxon>Mytilinae</taxon>
        <taxon>Mytilus</taxon>
    </lineage>
</organism>
<dbReference type="Gene3D" id="3.30.70.270">
    <property type="match status" value="2"/>
</dbReference>
<dbReference type="OrthoDB" id="10068977at2759"/>
<dbReference type="PROSITE" id="PS00141">
    <property type="entry name" value="ASP_PROTEASE"/>
    <property type="match status" value="1"/>
</dbReference>
<dbReference type="GO" id="GO:0006508">
    <property type="term" value="P:proteolysis"/>
    <property type="evidence" value="ECO:0007669"/>
    <property type="project" value="InterPro"/>
</dbReference>
<protein>
    <recommendedName>
        <fullName evidence="1">RNA-directed DNA polymerase</fullName>
        <ecNumber evidence="1">2.7.7.49</ecNumber>
    </recommendedName>
</protein>
<accession>A0A6J8CN00</accession>
<dbReference type="CDD" id="cd09274">
    <property type="entry name" value="RNase_HI_RT_Ty3"/>
    <property type="match status" value="1"/>
</dbReference>
<keyword evidence="2" id="KW-0808">Transferase</keyword>
<dbReference type="SUPFAM" id="SSF56672">
    <property type="entry name" value="DNA/RNA polymerases"/>
    <property type="match status" value="1"/>
</dbReference>
<dbReference type="CDD" id="cd00303">
    <property type="entry name" value="retropepsin_like"/>
    <property type="match status" value="1"/>
</dbReference>
<dbReference type="InterPro" id="IPR021109">
    <property type="entry name" value="Peptidase_aspartic_dom_sf"/>
</dbReference>
<evidence type="ECO:0000259" key="10">
    <source>
        <dbReference type="Pfam" id="PF17917"/>
    </source>
</evidence>
<dbReference type="GO" id="GO:0004190">
    <property type="term" value="F:aspartic-type endopeptidase activity"/>
    <property type="evidence" value="ECO:0007669"/>
    <property type="project" value="InterPro"/>
</dbReference>
<keyword evidence="12" id="KW-1185">Reference proteome</keyword>
<evidence type="ECO:0000256" key="2">
    <source>
        <dbReference type="ARBA" id="ARBA00022679"/>
    </source>
</evidence>
<dbReference type="SUPFAM" id="SSF50630">
    <property type="entry name" value="Acid proteases"/>
    <property type="match status" value="1"/>
</dbReference>
<keyword evidence="3" id="KW-0548">Nucleotidyltransferase</keyword>
<dbReference type="InterPro" id="IPR041373">
    <property type="entry name" value="RT_RNaseH"/>
</dbReference>
<dbReference type="InterPro" id="IPR001969">
    <property type="entry name" value="Aspartic_peptidase_AS"/>
</dbReference>
<feature type="domain" description="Reverse transcriptase" evidence="9">
    <location>
        <begin position="291"/>
        <end position="373"/>
    </location>
</feature>
<name>A0A6J8CN00_MYTCO</name>
<dbReference type="AlphaFoldDB" id="A0A6J8CN00"/>
<keyword evidence="4" id="KW-0540">Nuclease</keyword>
<evidence type="ECO:0000256" key="7">
    <source>
        <dbReference type="ARBA" id="ARBA00022918"/>
    </source>
</evidence>
<evidence type="ECO:0000313" key="12">
    <source>
        <dbReference type="Proteomes" id="UP000507470"/>
    </source>
</evidence>
<dbReference type="EMBL" id="CACVKT020005662">
    <property type="protein sequence ID" value="CAC5396886.1"/>
    <property type="molecule type" value="Genomic_DNA"/>
</dbReference>
<evidence type="ECO:0000256" key="8">
    <source>
        <dbReference type="SAM" id="MobiDB-lite"/>
    </source>
</evidence>